<comment type="similarity">
    <text evidence="2">Belongs to the class-V pyridoxal-phosphate-dependent aminotransferase family. Csd subfamily.</text>
</comment>
<dbReference type="CDD" id="cd06453">
    <property type="entry name" value="SufS_like"/>
    <property type="match status" value="1"/>
</dbReference>
<dbReference type="PANTHER" id="PTHR43586">
    <property type="entry name" value="CYSTEINE DESULFURASE"/>
    <property type="match status" value="1"/>
</dbReference>
<evidence type="ECO:0000313" key="9">
    <source>
        <dbReference type="EMBL" id="GAK53539.1"/>
    </source>
</evidence>
<evidence type="ECO:0000313" key="10">
    <source>
        <dbReference type="Proteomes" id="UP000030700"/>
    </source>
</evidence>
<protein>
    <recommendedName>
        <fullName evidence="3">cysteine desulfurase</fullName>
        <ecNumber evidence="3">2.8.1.7</ecNumber>
    </recommendedName>
</protein>
<dbReference type="STRING" id="1499966.U14_04805"/>
<dbReference type="InterPro" id="IPR016454">
    <property type="entry name" value="Cysteine_dSase"/>
</dbReference>
<reference evidence="9 10" key="1">
    <citation type="journal article" date="2015" name="PeerJ">
        <title>First genomic representation of candidate bacterial phylum KSB3 points to enhanced environmental sensing as a trigger of wastewater bulking.</title>
        <authorList>
            <person name="Sekiguchi Y."/>
            <person name="Ohashi A."/>
            <person name="Parks D.H."/>
            <person name="Yamauchi T."/>
            <person name="Tyson G.W."/>
            <person name="Hugenholtz P."/>
        </authorList>
    </citation>
    <scope>NUCLEOTIDE SEQUENCE [LARGE SCALE GENOMIC DNA]</scope>
</reference>
<dbReference type="GO" id="GO:0006534">
    <property type="term" value="P:cysteine metabolic process"/>
    <property type="evidence" value="ECO:0007669"/>
    <property type="project" value="InterPro"/>
</dbReference>
<evidence type="ECO:0000256" key="5">
    <source>
        <dbReference type="ARBA" id="ARBA00022898"/>
    </source>
</evidence>
<evidence type="ECO:0000259" key="8">
    <source>
        <dbReference type="Pfam" id="PF00266"/>
    </source>
</evidence>
<dbReference type="InterPro" id="IPR010970">
    <property type="entry name" value="Cys_dSase_SufS"/>
</dbReference>
<dbReference type="InterPro" id="IPR010969">
    <property type="entry name" value="Cys_dSase-rel_unknwn_funct"/>
</dbReference>
<dbReference type="HOGENOM" id="CLU_003433_2_4_0"/>
<dbReference type="GO" id="GO:0031071">
    <property type="term" value="F:cysteine desulfurase activity"/>
    <property type="evidence" value="ECO:0007669"/>
    <property type="project" value="UniProtKB-EC"/>
</dbReference>
<dbReference type="GO" id="GO:0016829">
    <property type="term" value="F:lyase activity"/>
    <property type="evidence" value="ECO:0007669"/>
    <property type="project" value="UniProtKB-KW"/>
</dbReference>
<dbReference type="InterPro" id="IPR015422">
    <property type="entry name" value="PyrdxlP-dep_Trfase_small"/>
</dbReference>
<evidence type="ECO:0000256" key="2">
    <source>
        <dbReference type="ARBA" id="ARBA00010447"/>
    </source>
</evidence>
<dbReference type="PROSITE" id="PS00595">
    <property type="entry name" value="AA_TRANSFER_CLASS_5"/>
    <property type="match status" value="1"/>
</dbReference>
<dbReference type="NCBIfam" id="TIGR01977">
    <property type="entry name" value="am_tr_V_EF2568"/>
    <property type="match status" value="1"/>
</dbReference>
<keyword evidence="5" id="KW-0663">Pyridoxal phosphate</keyword>
<dbReference type="GO" id="GO:0030170">
    <property type="term" value="F:pyridoxal phosphate binding"/>
    <property type="evidence" value="ECO:0007669"/>
    <property type="project" value="InterPro"/>
</dbReference>
<dbReference type="InterPro" id="IPR020578">
    <property type="entry name" value="Aminotrans_V_PyrdxlP_BS"/>
</dbReference>
<dbReference type="AlphaFoldDB" id="A0A0S6W5X9"/>
<dbReference type="PANTHER" id="PTHR43586:SF4">
    <property type="entry name" value="ISOPENICILLIN N EPIMERASE"/>
    <property type="match status" value="1"/>
</dbReference>
<dbReference type="Pfam" id="PF00266">
    <property type="entry name" value="Aminotran_5"/>
    <property type="match status" value="1"/>
</dbReference>
<evidence type="ECO:0000256" key="7">
    <source>
        <dbReference type="RuleBase" id="RU004504"/>
    </source>
</evidence>
<feature type="domain" description="Aminotransferase class V" evidence="8">
    <location>
        <begin position="2"/>
        <end position="370"/>
    </location>
</feature>
<dbReference type="Gene3D" id="3.90.1150.10">
    <property type="entry name" value="Aspartate Aminotransferase, domain 1"/>
    <property type="match status" value="1"/>
</dbReference>
<evidence type="ECO:0000256" key="6">
    <source>
        <dbReference type="ARBA" id="ARBA00050776"/>
    </source>
</evidence>
<keyword evidence="4" id="KW-0808">Transferase</keyword>
<evidence type="ECO:0000256" key="1">
    <source>
        <dbReference type="ARBA" id="ARBA00001933"/>
    </source>
</evidence>
<comment type="catalytic activity">
    <reaction evidence="6">
        <text>(sulfur carrier)-H + L-cysteine = (sulfur carrier)-SH + L-alanine</text>
        <dbReference type="Rhea" id="RHEA:43892"/>
        <dbReference type="Rhea" id="RHEA-COMP:14737"/>
        <dbReference type="Rhea" id="RHEA-COMP:14739"/>
        <dbReference type="ChEBI" id="CHEBI:29917"/>
        <dbReference type="ChEBI" id="CHEBI:35235"/>
        <dbReference type="ChEBI" id="CHEBI:57972"/>
        <dbReference type="ChEBI" id="CHEBI:64428"/>
        <dbReference type="EC" id="2.8.1.7"/>
    </reaction>
</comment>
<accession>A0A0S6W5X9</accession>
<dbReference type="EMBL" id="DF820459">
    <property type="protein sequence ID" value="GAK53539.1"/>
    <property type="molecule type" value="Genomic_DNA"/>
</dbReference>
<organism evidence="9 10">
    <name type="scientific">Candidatus Moduliflexus flocculans</name>
    <dbReference type="NCBI Taxonomy" id="1499966"/>
    <lineage>
        <taxon>Bacteria</taxon>
        <taxon>Candidatus Moduliflexota</taxon>
        <taxon>Candidatus Moduliflexia</taxon>
        <taxon>Candidatus Moduliflexales</taxon>
        <taxon>Candidatus Moduliflexaceae</taxon>
    </lineage>
</organism>
<keyword evidence="10" id="KW-1185">Reference proteome</keyword>
<proteinExistence type="inferred from homology"/>
<dbReference type="InterPro" id="IPR015424">
    <property type="entry name" value="PyrdxlP-dep_Trfase"/>
</dbReference>
<dbReference type="PIRSF" id="PIRSF005572">
    <property type="entry name" value="NifS"/>
    <property type="match status" value="1"/>
</dbReference>
<dbReference type="Gene3D" id="3.40.640.10">
    <property type="entry name" value="Type I PLP-dependent aspartate aminotransferase-like (Major domain)"/>
    <property type="match status" value="1"/>
</dbReference>
<gene>
    <name evidence="9" type="ORF">U14_04805</name>
</gene>
<dbReference type="SUPFAM" id="SSF53383">
    <property type="entry name" value="PLP-dependent transferases"/>
    <property type="match status" value="1"/>
</dbReference>
<dbReference type="Proteomes" id="UP000030700">
    <property type="component" value="Unassembled WGS sequence"/>
</dbReference>
<comment type="cofactor">
    <cofactor evidence="1 7">
        <name>pyridoxal 5'-phosphate</name>
        <dbReference type="ChEBI" id="CHEBI:597326"/>
    </cofactor>
</comment>
<dbReference type="EC" id="2.8.1.7" evidence="3"/>
<dbReference type="InterPro" id="IPR000192">
    <property type="entry name" value="Aminotrans_V_dom"/>
</dbReference>
<sequence>MIYFDNAATSWPKPPCVAEAMTRFLADIGASPGRGGHRLSVEAGRLVYETREAIAELFHAPDSLRVIFTHNVTESLNLALCGLLRPGQHVITSSMEHNSMMRPLRALEEQGIELSVISCSPEGLLNAEDVCAAIRQNTVMIALNHASNVIGTIQPIRAIGAIARERNLLFLLDAAQSAGVCSIDMAADQIDLLAFTGHKALLGPTGTGGLIIGERVKLSEFTPLKRGGTGSASELEIQPGFLPDRFESGTLNAVGLAGLSAALCWLRERDLEQIRADDIALTRLLLNGLRDIPGVTVYGTGDATRQTATVSFNIEQVEPSSAAFWLDEEFGICCRVGLHCSPAAHKTIGTFPRGTIRFGLGAFNTPDEINAALAAVRFLARSKR</sequence>
<name>A0A0S6W5X9_9BACT</name>
<keyword evidence="9" id="KW-0456">Lyase</keyword>
<evidence type="ECO:0000256" key="4">
    <source>
        <dbReference type="ARBA" id="ARBA00022679"/>
    </source>
</evidence>
<dbReference type="InterPro" id="IPR015421">
    <property type="entry name" value="PyrdxlP-dep_Trfase_major"/>
</dbReference>
<evidence type="ECO:0000256" key="3">
    <source>
        <dbReference type="ARBA" id="ARBA00012239"/>
    </source>
</evidence>